<keyword evidence="2 4" id="KW-0808">Transferase</keyword>
<comment type="function">
    <text evidence="4">Functions in the N-end rule pathway of protein degradation where it conjugates Leu, Phe and, less efficiently, Met from aminoacyl-tRNAs to the N-termini of proteins containing an N-terminal arginine or lysine.</text>
</comment>
<gene>
    <name evidence="4" type="primary">aat</name>
    <name evidence="5" type="ORF">DI555_09230</name>
</gene>
<dbReference type="Proteomes" id="UP000249082">
    <property type="component" value="Unassembled WGS sequence"/>
</dbReference>
<accession>A0A2W5NTW7</accession>
<dbReference type="SUPFAM" id="SSF55729">
    <property type="entry name" value="Acyl-CoA N-acyltransferases (Nat)"/>
    <property type="match status" value="1"/>
</dbReference>
<comment type="subcellular location">
    <subcellularLocation>
        <location evidence="4">Cytoplasm</location>
    </subcellularLocation>
</comment>
<dbReference type="GO" id="GO:0008914">
    <property type="term" value="F:leucyl-tRNA--protein transferase activity"/>
    <property type="evidence" value="ECO:0007669"/>
    <property type="project" value="UniProtKB-UniRule"/>
</dbReference>
<comment type="catalytic activity">
    <reaction evidence="4">
        <text>N-terminal L-arginyl-[protein] + L-leucyl-tRNA(Leu) = N-terminal L-leucyl-L-arginyl-[protein] + tRNA(Leu) + H(+)</text>
        <dbReference type="Rhea" id="RHEA:50416"/>
        <dbReference type="Rhea" id="RHEA-COMP:9613"/>
        <dbReference type="Rhea" id="RHEA-COMP:9622"/>
        <dbReference type="Rhea" id="RHEA-COMP:12672"/>
        <dbReference type="Rhea" id="RHEA-COMP:12673"/>
        <dbReference type="ChEBI" id="CHEBI:15378"/>
        <dbReference type="ChEBI" id="CHEBI:64719"/>
        <dbReference type="ChEBI" id="CHEBI:78442"/>
        <dbReference type="ChEBI" id="CHEBI:78494"/>
        <dbReference type="ChEBI" id="CHEBI:133044"/>
        <dbReference type="EC" id="2.3.2.6"/>
    </reaction>
</comment>
<dbReference type="HAMAP" id="MF_00688">
    <property type="entry name" value="Leu_Phe_trans"/>
    <property type="match status" value="1"/>
</dbReference>
<dbReference type="GO" id="GO:0030163">
    <property type="term" value="P:protein catabolic process"/>
    <property type="evidence" value="ECO:0007669"/>
    <property type="project" value="UniProtKB-UniRule"/>
</dbReference>
<evidence type="ECO:0000256" key="1">
    <source>
        <dbReference type="ARBA" id="ARBA00022490"/>
    </source>
</evidence>
<dbReference type="AlphaFoldDB" id="A0A2W5NTW7"/>
<comment type="similarity">
    <text evidence="4">Belongs to the L/F-transferase family.</text>
</comment>
<dbReference type="PANTHER" id="PTHR30098:SF2">
    <property type="entry name" value="LEUCYL_PHENYLALANYL-TRNA--PROTEIN TRANSFERASE"/>
    <property type="match status" value="1"/>
</dbReference>
<proteinExistence type="inferred from homology"/>
<comment type="catalytic activity">
    <reaction evidence="4">
        <text>N-terminal L-lysyl-[protein] + L-leucyl-tRNA(Leu) = N-terminal L-leucyl-L-lysyl-[protein] + tRNA(Leu) + H(+)</text>
        <dbReference type="Rhea" id="RHEA:12340"/>
        <dbReference type="Rhea" id="RHEA-COMP:9613"/>
        <dbReference type="Rhea" id="RHEA-COMP:9622"/>
        <dbReference type="Rhea" id="RHEA-COMP:12670"/>
        <dbReference type="Rhea" id="RHEA-COMP:12671"/>
        <dbReference type="ChEBI" id="CHEBI:15378"/>
        <dbReference type="ChEBI" id="CHEBI:65249"/>
        <dbReference type="ChEBI" id="CHEBI:78442"/>
        <dbReference type="ChEBI" id="CHEBI:78494"/>
        <dbReference type="ChEBI" id="CHEBI:133043"/>
        <dbReference type="EC" id="2.3.2.6"/>
    </reaction>
</comment>
<dbReference type="InterPro" id="IPR042203">
    <property type="entry name" value="Leu/Phe-tRNA_Trfase_C"/>
</dbReference>
<keyword evidence="1 4" id="KW-0963">Cytoplasm</keyword>
<evidence type="ECO:0000256" key="4">
    <source>
        <dbReference type="HAMAP-Rule" id="MF_00688"/>
    </source>
</evidence>
<dbReference type="Pfam" id="PF03588">
    <property type="entry name" value="Leu_Phe_trans"/>
    <property type="match status" value="1"/>
</dbReference>
<comment type="caution">
    <text evidence="5">The sequence shown here is derived from an EMBL/GenBank/DDBJ whole genome shotgun (WGS) entry which is preliminary data.</text>
</comment>
<dbReference type="EC" id="2.3.2.6" evidence="4"/>
<dbReference type="InterPro" id="IPR004616">
    <property type="entry name" value="Leu/Phe-tRNA_Trfase"/>
</dbReference>
<sequence length="353" mass="37882">MLYQLSYTPAGEVASRRRRRGLQEGCAASRKIIRLLAFSLVKTPDNMEKRAAFADREGRSPCPGTSAPRPFFYNCQDFIARIMHAPRTPTMIEPDLLMLAYRSGIFPMADSRDDPEIFWIEPRLRAILPLGGFHLSHSLARTLRRGRFSVTCNAAFSDVMEACAAPRHIRPGSDDEGGSWISHRIQASYENLHHLGHAHSIEVWQQDGNGAPLLVGGLYGVGFDRVFCGESMFSRATDSSKVALAYLVAALRLAEARLLDCQFMTPHLASLGAIEMPQKRYLALLQQAQSSEGASGLATGAGAAEGLAVGDGAAEGGAPALPDAFAALLEEAAAAGSASSPGKVIAQLLTQTS</sequence>
<dbReference type="Gene3D" id="3.40.630.70">
    <property type="entry name" value="Leucyl/phenylalanyl-tRNA-protein transferase, C-terminal domain"/>
    <property type="match status" value="1"/>
</dbReference>
<dbReference type="NCBIfam" id="TIGR00667">
    <property type="entry name" value="aat"/>
    <property type="match status" value="1"/>
</dbReference>
<name>A0A2W5NTW7_9SPHN</name>
<protein>
    <recommendedName>
        <fullName evidence="4">Leucyl/phenylalanyl-tRNA--protein transferase</fullName>
        <ecNumber evidence="4">2.3.2.6</ecNumber>
    </recommendedName>
    <alternativeName>
        <fullName evidence="4">L/F-transferase</fullName>
    </alternativeName>
    <alternativeName>
        <fullName evidence="4">Leucyltransferase</fullName>
    </alternativeName>
    <alternativeName>
        <fullName evidence="4">Phenyalanyltransferase</fullName>
    </alternativeName>
</protein>
<reference evidence="5 6" key="1">
    <citation type="submission" date="2017-08" db="EMBL/GenBank/DDBJ databases">
        <title>Infants hospitalized years apart are colonized by the same room-sourced microbial strains.</title>
        <authorList>
            <person name="Brooks B."/>
            <person name="Olm M.R."/>
            <person name="Firek B.A."/>
            <person name="Baker R."/>
            <person name="Thomas B.C."/>
            <person name="Morowitz M.J."/>
            <person name="Banfield J.F."/>
        </authorList>
    </citation>
    <scope>NUCLEOTIDE SEQUENCE [LARGE SCALE GENOMIC DNA]</scope>
    <source>
        <strain evidence="5">S2_005_002_R2_33</strain>
    </source>
</reference>
<dbReference type="EMBL" id="QFPX01000006">
    <property type="protein sequence ID" value="PZQ55489.1"/>
    <property type="molecule type" value="Genomic_DNA"/>
</dbReference>
<dbReference type="PANTHER" id="PTHR30098">
    <property type="entry name" value="LEUCYL/PHENYLALANYL-TRNA--PROTEIN TRANSFERASE"/>
    <property type="match status" value="1"/>
</dbReference>
<comment type="catalytic activity">
    <reaction evidence="4">
        <text>L-phenylalanyl-tRNA(Phe) + an N-terminal L-alpha-aminoacyl-[protein] = an N-terminal L-phenylalanyl-L-alpha-aminoacyl-[protein] + tRNA(Phe)</text>
        <dbReference type="Rhea" id="RHEA:43632"/>
        <dbReference type="Rhea" id="RHEA-COMP:9668"/>
        <dbReference type="Rhea" id="RHEA-COMP:9699"/>
        <dbReference type="Rhea" id="RHEA-COMP:10636"/>
        <dbReference type="Rhea" id="RHEA-COMP:10637"/>
        <dbReference type="ChEBI" id="CHEBI:78442"/>
        <dbReference type="ChEBI" id="CHEBI:78531"/>
        <dbReference type="ChEBI" id="CHEBI:78597"/>
        <dbReference type="ChEBI" id="CHEBI:83561"/>
        <dbReference type="EC" id="2.3.2.6"/>
    </reaction>
</comment>
<organism evidence="5 6">
    <name type="scientific">Novosphingobium pentaromativorans</name>
    <dbReference type="NCBI Taxonomy" id="205844"/>
    <lineage>
        <taxon>Bacteria</taxon>
        <taxon>Pseudomonadati</taxon>
        <taxon>Pseudomonadota</taxon>
        <taxon>Alphaproteobacteria</taxon>
        <taxon>Sphingomonadales</taxon>
        <taxon>Sphingomonadaceae</taxon>
        <taxon>Novosphingobium</taxon>
    </lineage>
</organism>
<dbReference type="GO" id="GO:0005737">
    <property type="term" value="C:cytoplasm"/>
    <property type="evidence" value="ECO:0007669"/>
    <property type="project" value="UniProtKB-SubCell"/>
</dbReference>
<evidence type="ECO:0000313" key="5">
    <source>
        <dbReference type="EMBL" id="PZQ55489.1"/>
    </source>
</evidence>
<evidence type="ECO:0000313" key="6">
    <source>
        <dbReference type="Proteomes" id="UP000249082"/>
    </source>
</evidence>
<dbReference type="InterPro" id="IPR016181">
    <property type="entry name" value="Acyl_CoA_acyltransferase"/>
</dbReference>
<evidence type="ECO:0000256" key="2">
    <source>
        <dbReference type="ARBA" id="ARBA00022679"/>
    </source>
</evidence>
<evidence type="ECO:0000256" key="3">
    <source>
        <dbReference type="ARBA" id="ARBA00023315"/>
    </source>
</evidence>
<keyword evidence="3 4" id="KW-0012">Acyltransferase</keyword>